<keyword evidence="1" id="KW-0732">Signal</keyword>
<gene>
    <name evidence="2" type="ORF">SAMN04488018_11846</name>
</gene>
<evidence type="ECO:0000313" key="2">
    <source>
        <dbReference type="EMBL" id="SEJ23697.1"/>
    </source>
</evidence>
<evidence type="ECO:0000313" key="3">
    <source>
        <dbReference type="Proteomes" id="UP000183077"/>
    </source>
</evidence>
<sequence length="492" mass="54009">MKKYYYLLIACLGLLTVQAQNTKSNTYNLPLTGTSKPPGIVEEWDKGGSAPTGSERYTEEGIVLSHDRVGYSGFAIDDLEIDLREGAVVEFEYAMSTIYGTGYAPGGGMSFFVFDAKEKFQLGYGRSALGYAYNESNSTARLKGLAGGYLGIGFDLSGGFKGTGAMIQYEMRAGISDARYSAAGVTPNVFGNYYSDHITLRGAIQGMQGFNGNPVLYSQYQGYYNPSNDIATATLNYNTGEYDFERRRNGAGFDITNGGSSKAPVFQKIIVELIPDNEEGMYVTVKAKDGGNEIMLIDNFYYKHSFNTYRVDGRDSNGVIETLYNFKTTIPQKVKIGFVGLSIDFAQQKTIIRNVKVYPPGQNQPELNDVVADMCVSETGNSSGGVIDVDVLRNTGYDVGWGSFMFVDEEGDKLSGDDRVYENSTGKWEFSSRNEEITFTVKDGWFEPGDEADIYYSIELDGVRSKPALFRIKGIACGAVVNPHIRSKAGEK</sequence>
<accession>A0A1H6XAT0</accession>
<dbReference type="RefSeq" id="WP_063175481.1">
    <property type="nucleotide sequence ID" value="NZ_FNYS01000018.1"/>
</dbReference>
<dbReference type="Proteomes" id="UP000183077">
    <property type="component" value="Unassembled WGS sequence"/>
</dbReference>
<dbReference type="InterPro" id="IPR013320">
    <property type="entry name" value="ConA-like_dom_sf"/>
</dbReference>
<dbReference type="GO" id="GO:0004553">
    <property type="term" value="F:hydrolase activity, hydrolyzing O-glycosyl compounds"/>
    <property type="evidence" value="ECO:0007669"/>
    <property type="project" value="UniProtKB-ARBA"/>
</dbReference>
<evidence type="ECO:0000256" key="1">
    <source>
        <dbReference type="SAM" id="SignalP"/>
    </source>
</evidence>
<name>A0A1H6XAT0_9FLAO</name>
<proteinExistence type="predicted"/>
<dbReference type="EMBL" id="FNYS01000018">
    <property type="protein sequence ID" value="SEJ23697.1"/>
    <property type="molecule type" value="Genomic_DNA"/>
</dbReference>
<feature type="chain" id="PRO_5010332874" evidence="1">
    <location>
        <begin position="20"/>
        <end position="492"/>
    </location>
</feature>
<dbReference type="SUPFAM" id="SSF49899">
    <property type="entry name" value="Concanavalin A-like lectins/glucanases"/>
    <property type="match status" value="1"/>
</dbReference>
<dbReference type="AlphaFoldDB" id="A0A1H6XAT0"/>
<dbReference type="GeneID" id="82258162"/>
<organism evidence="2 3">
    <name type="scientific">Myroides marinus</name>
    <dbReference type="NCBI Taxonomy" id="703342"/>
    <lineage>
        <taxon>Bacteria</taxon>
        <taxon>Pseudomonadati</taxon>
        <taxon>Bacteroidota</taxon>
        <taxon>Flavobacteriia</taxon>
        <taxon>Flavobacteriales</taxon>
        <taxon>Flavobacteriaceae</taxon>
        <taxon>Myroides</taxon>
    </lineage>
</organism>
<feature type="signal peptide" evidence="1">
    <location>
        <begin position="1"/>
        <end position="19"/>
    </location>
</feature>
<protein>
    <submittedName>
        <fullName evidence="2">Uncharacterized protein</fullName>
    </submittedName>
</protein>
<reference evidence="2 3" key="1">
    <citation type="submission" date="2016-10" db="EMBL/GenBank/DDBJ databases">
        <authorList>
            <person name="de Groot N.N."/>
        </authorList>
    </citation>
    <scope>NUCLEOTIDE SEQUENCE [LARGE SCALE GENOMIC DNA]</scope>
    <source>
        <strain evidence="2 3">DSM 23048</strain>
    </source>
</reference>
<dbReference type="GO" id="GO:0005975">
    <property type="term" value="P:carbohydrate metabolic process"/>
    <property type="evidence" value="ECO:0007669"/>
    <property type="project" value="UniProtKB-ARBA"/>
</dbReference>